<dbReference type="AlphaFoldDB" id="D8QA43"/>
<dbReference type="EMBL" id="GL377308">
    <property type="protein sequence ID" value="EFI95767.1"/>
    <property type="molecule type" value="Genomic_DNA"/>
</dbReference>
<dbReference type="OrthoDB" id="10631454at2759"/>
<accession>D8QA43</accession>
<organism evidence="2">
    <name type="scientific">Schizophyllum commune (strain H4-8 / FGSC 9210)</name>
    <name type="common">Split gill fungus</name>
    <dbReference type="NCBI Taxonomy" id="578458"/>
    <lineage>
        <taxon>Eukaryota</taxon>
        <taxon>Fungi</taxon>
        <taxon>Dikarya</taxon>
        <taxon>Basidiomycota</taxon>
        <taxon>Agaricomycotina</taxon>
        <taxon>Agaricomycetes</taxon>
        <taxon>Agaricomycetidae</taxon>
        <taxon>Agaricales</taxon>
        <taxon>Schizophyllaceae</taxon>
        <taxon>Schizophyllum</taxon>
    </lineage>
</organism>
<evidence type="ECO:0000313" key="1">
    <source>
        <dbReference type="EMBL" id="EFI95767.1"/>
    </source>
</evidence>
<proteinExistence type="predicted"/>
<keyword evidence="2" id="KW-1185">Reference proteome</keyword>
<dbReference type="InParanoid" id="D8QA43"/>
<dbReference type="KEGG" id="scm:SCHCO_0236154"/>
<dbReference type="GeneID" id="9588522"/>
<gene>
    <name evidence="1" type="ORF">SCHCODRAFT_236154</name>
</gene>
<sequence>MPRHRHDDGLQVPSMCSRASSMLRRAGSPMPNATAPGLLEGLLGIIQSNLTTPRKSVNNSRSSFQCRGHGKLNEHLDFVFSTSRRVASASMLSWLSPIQLVSGGQWSSQRSASLLIRAPMPRKSINARAKRLDDLASSPDDKETGQLNHFFYILSSKSGASTPSRQVAMTFPNPCYAGELLATWRSTKACSRYRG</sequence>
<dbReference type="HOGENOM" id="CLU_1397077_0_0_1"/>
<reference evidence="1 2" key="1">
    <citation type="journal article" date="2010" name="Nat. Biotechnol.">
        <title>Genome sequence of the model mushroom Schizophyllum commune.</title>
        <authorList>
            <person name="Ohm R.A."/>
            <person name="de Jong J.F."/>
            <person name="Lugones L.G."/>
            <person name="Aerts A."/>
            <person name="Kothe E."/>
            <person name="Stajich J.E."/>
            <person name="de Vries R.P."/>
            <person name="Record E."/>
            <person name="Levasseur A."/>
            <person name="Baker S.E."/>
            <person name="Bartholomew K.A."/>
            <person name="Coutinho P.M."/>
            <person name="Erdmann S."/>
            <person name="Fowler T.J."/>
            <person name="Gathman A.C."/>
            <person name="Lombard V."/>
            <person name="Henrissat B."/>
            <person name="Knabe N."/>
            <person name="Kuees U."/>
            <person name="Lilly W.W."/>
            <person name="Lindquist E."/>
            <person name="Lucas S."/>
            <person name="Magnuson J.K."/>
            <person name="Piumi F."/>
            <person name="Raudaskoski M."/>
            <person name="Salamov A."/>
            <person name="Schmutz J."/>
            <person name="Schwarze F.W.M.R."/>
            <person name="vanKuyk P.A."/>
            <person name="Horton J.S."/>
            <person name="Grigoriev I.V."/>
            <person name="Woesten H.A.B."/>
        </authorList>
    </citation>
    <scope>NUCLEOTIDE SEQUENCE [LARGE SCALE GENOMIC DNA]</scope>
    <source>
        <strain evidence="2">H4-8 / FGSC 9210</strain>
    </source>
</reference>
<protein>
    <submittedName>
        <fullName evidence="1">Uncharacterized protein</fullName>
    </submittedName>
</protein>
<name>D8QA43_SCHCM</name>
<dbReference type="VEuPathDB" id="FungiDB:SCHCODRAFT_0236154"/>
<evidence type="ECO:0000313" key="2">
    <source>
        <dbReference type="Proteomes" id="UP000007431"/>
    </source>
</evidence>
<dbReference type="RefSeq" id="XP_003030670.1">
    <property type="nucleotide sequence ID" value="XM_003030624.1"/>
</dbReference>
<dbReference type="Proteomes" id="UP000007431">
    <property type="component" value="Unassembled WGS sequence"/>
</dbReference>